<dbReference type="SUPFAM" id="SSF54919">
    <property type="entry name" value="Nucleoside diphosphate kinase, NDK"/>
    <property type="match status" value="1"/>
</dbReference>
<dbReference type="Gene3D" id="3.30.70.141">
    <property type="entry name" value="Nucleoside diphosphate kinase-like domain"/>
    <property type="match status" value="1"/>
</dbReference>
<keyword evidence="3" id="KW-1185">Reference proteome</keyword>
<evidence type="ECO:0000313" key="2">
    <source>
        <dbReference type="EMBL" id="KAG0145806.1"/>
    </source>
</evidence>
<evidence type="ECO:0000313" key="3">
    <source>
        <dbReference type="Proteomes" id="UP000886653"/>
    </source>
</evidence>
<reference evidence="2" key="1">
    <citation type="submission" date="2013-11" db="EMBL/GenBank/DDBJ databases">
        <title>Genome sequence of the fusiform rust pathogen reveals effectors for host alternation and coevolution with pine.</title>
        <authorList>
            <consortium name="DOE Joint Genome Institute"/>
            <person name="Smith K."/>
            <person name="Pendleton A."/>
            <person name="Kubisiak T."/>
            <person name="Anderson C."/>
            <person name="Salamov A."/>
            <person name="Aerts A."/>
            <person name="Riley R."/>
            <person name="Clum A."/>
            <person name="Lindquist E."/>
            <person name="Ence D."/>
            <person name="Campbell M."/>
            <person name="Kronenberg Z."/>
            <person name="Feau N."/>
            <person name="Dhillon B."/>
            <person name="Hamelin R."/>
            <person name="Burleigh J."/>
            <person name="Smith J."/>
            <person name="Yandell M."/>
            <person name="Nelson C."/>
            <person name="Grigoriev I."/>
            <person name="Davis J."/>
        </authorList>
    </citation>
    <scope>NUCLEOTIDE SEQUENCE</scope>
    <source>
        <strain evidence="2">G11</strain>
    </source>
</reference>
<organism evidence="2 3">
    <name type="scientific">Cronartium quercuum f. sp. fusiforme G11</name>
    <dbReference type="NCBI Taxonomy" id="708437"/>
    <lineage>
        <taxon>Eukaryota</taxon>
        <taxon>Fungi</taxon>
        <taxon>Dikarya</taxon>
        <taxon>Basidiomycota</taxon>
        <taxon>Pucciniomycotina</taxon>
        <taxon>Pucciniomycetes</taxon>
        <taxon>Pucciniales</taxon>
        <taxon>Coleosporiaceae</taxon>
        <taxon>Cronartium</taxon>
    </lineage>
</organism>
<dbReference type="AlphaFoldDB" id="A0A9P6TB25"/>
<comment type="similarity">
    <text evidence="1">Belongs to the NDK family.</text>
</comment>
<comment type="caution">
    <text evidence="1">Lacks conserved residue(s) required for the propagation of feature annotation.</text>
</comment>
<evidence type="ECO:0008006" key="4">
    <source>
        <dbReference type="Google" id="ProtNLM"/>
    </source>
</evidence>
<sequence length="284" mass="31850">MGRNICHGSDAVESAKKEIALWFPEGVVQYGLTSAVNRSKPKPSRKETEQHRLLEAVTTSSAIVFSLSCEDEPEMRMNFLLALEGTEDLSLQLMTQFIFTSTVLPFNEPSLAMDLPYKLNNTVCIFPERIQPLNNLDDRLLWADSPLLAYLTAQFRADRAEHQTPEPGNIRGTFHISDGATQAQIPEPSEHLTLKTQCKLAFTASDNRNTEAHSVTQTTQTLIVRWCTSRLSWIFSREDHSNVDIIYPRIIIFNFQGFNDVVVLNDVASSAIGLPLCSYRATGD</sequence>
<dbReference type="PROSITE" id="PS51374">
    <property type="entry name" value="NDPK_LIKE"/>
    <property type="match status" value="1"/>
</dbReference>
<dbReference type="InterPro" id="IPR023005">
    <property type="entry name" value="Nucleoside_diP_kinase_AS"/>
</dbReference>
<accession>A0A9P6TB25</accession>
<gene>
    <name evidence="2" type="ORF">CROQUDRAFT_93396</name>
</gene>
<evidence type="ECO:0000256" key="1">
    <source>
        <dbReference type="PROSITE-ProRule" id="PRU00706"/>
    </source>
</evidence>
<dbReference type="PROSITE" id="PS00469">
    <property type="entry name" value="NDPK"/>
    <property type="match status" value="1"/>
</dbReference>
<dbReference type="Proteomes" id="UP000886653">
    <property type="component" value="Unassembled WGS sequence"/>
</dbReference>
<dbReference type="InterPro" id="IPR036850">
    <property type="entry name" value="NDK-like_dom_sf"/>
</dbReference>
<protein>
    <recommendedName>
        <fullName evidence="4">Nucleoside-diphosphate kinase</fullName>
    </recommendedName>
</protein>
<dbReference type="EMBL" id="MU167270">
    <property type="protein sequence ID" value="KAG0145806.1"/>
    <property type="molecule type" value="Genomic_DNA"/>
</dbReference>
<name>A0A9P6TB25_9BASI</name>
<comment type="caution">
    <text evidence="2">The sequence shown here is derived from an EMBL/GenBank/DDBJ whole genome shotgun (WGS) entry which is preliminary data.</text>
</comment>
<proteinExistence type="inferred from homology"/>